<dbReference type="FunFam" id="3.30.160.60:FF:000340">
    <property type="entry name" value="zinc finger protein 473 isoform X1"/>
    <property type="match status" value="1"/>
</dbReference>
<keyword evidence="12" id="KW-0539">Nucleus</keyword>
<evidence type="ECO:0000256" key="5">
    <source>
        <dbReference type="ARBA" id="ARBA00022737"/>
    </source>
</evidence>
<dbReference type="InterPro" id="IPR000210">
    <property type="entry name" value="BTB/POZ_dom"/>
</dbReference>
<accession>A0A4U5UQ78</accession>
<feature type="domain" description="C2H2-type" evidence="18">
    <location>
        <begin position="494"/>
        <end position="521"/>
    </location>
</feature>
<dbReference type="Pfam" id="PF00651">
    <property type="entry name" value="BTB"/>
    <property type="match status" value="1"/>
</dbReference>
<dbReference type="InterPro" id="IPR036236">
    <property type="entry name" value="Znf_C2H2_sf"/>
</dbReference>
<dbReference type="PANTHER" id="PTHR24404">
    <property type="entry name" value="ZINC FINGER PROTEIN"/>
    <property type="match status" value="1"/>
</dbReference>
<dbReference type="FunFam" id="3.30.160.60:FF:002210">
    <property type="entry name" value="Zinc finger and BTB domain containing 17"/>
    <property type="match status" value="1"/>
</dbReference>
<evidence type="ECO:0000256" key="6">
    <source>
        <dbReference type="ARBA" id="ARBA00022771"/>
    </source>
</evidence>
<dbReference type="FunFam" id="3.30.160.60:FF:000225">
    <property type="entry name" value="zinc finger and BTB domain-containing protein 17 isoform X2"/>
    <property type="match status" value="1"/>
</dbReference>
<dbReference type="SMART" id="SM00355">
    <property type="entry name" value="ZnF_C2H2"/>
    <property type="match status" value="11"/>
</dbReference>
<evidence type="ECO:0000259" key="17">
    <source>
        <dbReference type="PROSITE" id="PS50097"/>
    </source>
</evidence>
<feature type="domain" description="C2H2-type" evidence="18">
    <location>
        <begin position="466"/>
        <end position="493"/>
    </location>
</feature>
<feature type="domain" description="C2H2-type" evidence="18">
    <location>
        <begin position="755"/>
        <end position="782"/>
    </location>
</feature>
<evidence type="ECO:0000256" key="12">
    <source>
        <dbReference type="ARBA" id="ARBA00023242"/>
    </source>
</evidence>
<dbReference type="Gene3D" id="3.30.710.10">
    <property type="entry name" value="Potassium Channel Kv1.1, Chain A"/>
    <property type="match status" value="1"/>
</dbReference>
<keyword evidence="5" id="KW-0677">Repeat</keyword>
<proteinExistence type="inferred from homology"/>
<keyword evidence="11" id="KW-0804">Transcription</keyword>
<dbReference type="InterPro" id="IPR013087">
    <property type="entry name" value="Znf_C2H2_type"/>
</dbReference>
<dbReference type="STRING" id="240159.A0A4U5UQ78"/>
<feature type="compositionally biased region" description="Basic residues" evidence="16">
    <location>
        <begin position="271"/>
        <end position="280"/>
    </location>
</feature>
<evidence type="ECO:0000259" key="18">
    <source>
        <dbReference type="PROSITE" id="PS50157"/>
    </source>
</evidence>
<evidence type="ECO:0000256" key="14">
    <source>
        <dbReference type="ARBA" id="ARBA00075468"/>
    </source>
</evidence>
<keyword evidence="20" id="KW-1185">Reference proteome</keyword>
<comment type="subcellular location">
    <subcellularLocation>
        <location evidence="1">Nucleus</location>
    </subcellularLocation>
</comment>
<keyword evidence="7" id="KW-0862">Zinc</keyword>
<feature type="domain" description="C2H2-type" evidence="18">
    <location>
        <begin position="382"/>
        <end position="409"/>
    </location>
</feature>
<dbReference type="PROSITE" id="PS50097">
    <property type="entry name" value="BTB"/>
    <property type="match status" value="1"/>
</dbReference>
<dbReference type="SMART" id="SM00225">
    <property type="entry name" value="BTB"/>
    <property type="match status" value="1"/>
</dbReference>
<feature type="region of interest" description="Disordered" evidence="16">
    <location>
        <begin position="828"/>
        <end position="893"/>
    </location>
</feature>
<feature type="compositionally biased region" description="Polar residues" evidence="16">
    <location>
        <begin position="174"/>
        <end position="191"/>
    </location>
</feature>
<dbReference type="PROSITE" id="PS50157">
    <property type="entry name" value="ZINC_FINGER_C2H2_2"/>
    <property type="match status" value="11"/>
</dbReference>
<keyword evidence="8" id="KW-0832">Ubl conjugation</keyword>
<dbReference type="SUPFAM" id="SSF57667">
    <property type="entry name" value="beta-beta-alpha zinc fingers"/>
    <property type="match status" value="6"/>
</dbReference>
<evidence type="ECO:0000256" key="15">
    <source>
        <dbReference type="PROSITE-ProRule" id="PRU00042"/>
    </source>
</evidence>
<evidence type="ECO:0000256" key="13">
    <source>
        <dbReference type="ARBA" id="ARBA00070992"/>
    </source>
</evidence>
<feature type="domain" description="C2H2-type" evidence="18">
    <location>
        <begin position="438"/>
        <end position="465"/>
    </location>
</feature>
<feature type="domain" description="C2H2-type" evidence="18">
    <location>
        <begin position="578"/>
        <end position="605"/>
    </location>
</feature>
<comment type="similarity">
    <text evidence="2">Belongs to the krueppel C2H2-type zinc-finger protein family.</text>
</comment>
<dbReference type="FunFam" id="3.30.160.60:FF:000110">
    <property type="entry name" value="Zinc finger protein-like"/>
    <property type="match status" value="1"/>
</dbReference>
<evidence type="ECO:0000256" key="3">
    <source>
        <dbReference type="ARBA" id="ARBA00022499"/>
    </source>
</evidence>
<sequence length="893" mass="98095">MRVSSLQVLCLPLAFKTMEFPWHSGKVLEQLNRQRKQGLLCDCTFVVDGVDFKAHKAVLAACSVYFRTLFLDQKDVVHLDISNAAGLGQVLEFMYTAKLSLSPQNVEDVLAVANFLQMQEIVNACSAYQSMANPAPSLITLDFAVEEKTGDEEQREELESDLAEVATEAEEIPPSTTLTENTEPPQNQDGGSLNEHIAAETQEAVPQHNVASTHRPQKNTAPPAQKKTSIKKEEERVGQDVPVFQDDPSDTDYTPKSQLKPATSSSYMSSRGRRIRKPPRRNFPPDNDSEDEGTSKTNVGKKATEPAEVAGEQEEVSMDEEANDDDDDEEDEDGEEDADANQQVGGLDSSSEGEGRQTASSSMSSRSESKPYSSVTHKCEPYSCSTCGKSYRQISLLNLHRKRHTGEARYSCEVCGKLFTTSGNLKRHQLVHSGEKPYHCDYCEKSFSDPTAKMRHLETHDTEKGNKCPHCDKRFNQVGNLKAHLKIHITDGPLKCKECGKQFTTSGNLKRHLRVHSGEKPYICMHCQRAFSDPGALQRHERIHTGEKPCVCVICGKAFTQASSLIAHVRQHTGEKPYVCDRCGKRFVQSSQLANHIRHHDNVRPHKCQMCNKAFVNVGDLSKHIIIHTGEKPFLCDKCGRGFNRVDNLRSHVKTVHHGKAGMKRLVVAGGSADEGADGCAGACASDSEINIVTVTTEDIVTLATEALAASAVAQLTVVPVAASVSADETEALKAEITKAVEKVQEADPNTQILYACDSCGDKFLDASSLAQHVRIHTAQALVMFQADSDFYQYTTATTAEGDSATTWQPTAEQVIQEGELIFRAQDEEGEAEGGSVAETQDQEGESGEMIHEEGREDGEVETQTELHTEGKDEAAADGEEEKEEEMDCESQA</sequence>
<dbReference type="FunFam" id="3.30.160.60:FF:000184">
    <property type="entry name" value="Zinc finger protein 333"/>
    <property type="match status" value="1"/>
</dbReference>
<feature type="compositionally biased region" description="Basic and acidic residues" evidence="16">
    <location>
        <begin position="865"/>
        <end position="875"/>
    </location>
</feature>
<keyword evidence="4" id="KW-0479">Metal-binding</keyword>
<dbReference type="Gene3D" id="3.30.160.60">
    <property type="entry name" value="Classic Zinc Finger"/>
    <property type="match status" value="11"/>
</dbReference>
<feature type="compositionally biased region" description="Acidic residues" evidence="16">
    <location>
        <begin position="311"/>
        <end position="339"/>
    </location>
</feature>
<evidence type="ECO:0000256" key="8">
    <source>
        <dbReference type="ARBA" id="ARBA00022843"/>
    </source>
</evidence>
<protein>
    <recommendedName>
        <fullName evidence="13">Zinc finger and BTB domain-containing protein 17</fullName>
    </recommendedName>
    <alternativeName>
        <fullName evidence="14">Zinc finger protein 151</fullName>
    </alternativeName>
</protein>
<feature type="compositionally biased region" description="Low complexity" evidence="16">
    <location>
        <begin position="360"/>
        <end position="374"/>
    </location>
</feature>
<evidence type="ECO:0000313" key="20">
    <source>
        <dbReference type="Proteomes" id="UP000298787"/>
    </source>
</evidence>
<feature type="compositionally biased region" description="Polar residues" evidence="16">
    <location>
        <begin position="251"/>
        <end position="269"/>
    </location>
</feature>
<dbReference type="FunFam" id="3.30.710.10:FF:000048">
    <property type="entry name" value="zinc finger and BTB domain-containing protein 17"/>
    <property type="match status" value="1"/>
</dbReference>
<keyword evidence="6 15" id="KW-0863">Zinc-finger</keyword>
<dbReference type="SUPFAM" id="SSF54695">
    <property type="entry name" value="POZ domain"/>
    <property type="match status" value="1"/>
</dbReference>
<dbReference type="FunFam" id="3.30.160.60:FF:001732">
    <property type="entry name" value="Zgc:162936"/>
    <property type="match status" value="1"/>
</dbReference>
<keyword evidence="9" id="KW-0805">Transcription regulation</keyword>
<evidence type="ECO:0000256" key="2">
    <source>
        <dbReference type="ARBA" id="ARBA00006991"/>
    </source>
</evidence>
<evidence type="ECO:0000256" key="4">
    <source>
        <dbReference type="ARBA" id="ARBA00022723"/>
    </source>
</evidence>
<feature type="domain" description="C2H2-type" evidence="18">
    <location>
        <begin position="550"/>
        <end position="577"/>
    </location>
</feature>
<evidence type="ECO:0000256" key="16">
    <source>
        <dbReference type="SAM" id="MobiDB-lite"/>
    </source>
</evidence>
<dbReference type="AlphaFoldDB" id="A0A4U5UQ78"/>
<feature type="region of interest" description="Disordered" evidence="16">
    <location>
        <begin position="148"/>
        <end position="378"/>
    </location>
</feature>
<evidence type="ECO:0000256" key="10">
    <source>
        <dbReference type="ARBA" id="ARBA00023125"/>
    </source>
</evidence>
<feature type="compositionally biased region" description="Acidic residues" evidence="16">
    <location>
        <begin position="153"/>
        <end position="171"/>
    </location>
</feature>
<dbReference type="InterPro" id="IPR050589">
    <property type="entry name" value="Ikaros_C2H2-ZF"/>
</dbReference>
<dbReference type="InterPro" id="IPR011333">
    <property type="entry name" value="SKP1/BTB/POZ_sf"/>
</dbReference>
<dbReference type="GO" id="GO:0008270">
    <property type="term" value="F:zinc ion binding"/>
    <property type="evidence" value="ECO:0007669"/>
    <property type="project" value="UniProtKB-KW"/>
</dbReference>
<dbReference type="GO" id="GO:0003700">
    <property type="term" value="F:DNA-binding transcription factor activity"/>
    <property type="evidence" value="ECO:0007669"/>
    <property type="project" value="TreeGrafter"/>
</dbReference>
<dbReference type="FunFam" id="3.30.160.60:FF:000346">
    <property type="entry name" value="zinc finger and BTB domain-containing protein 17 isoform X2"/>
    <property type="match status" value="1"/>
</dbReference>
<dbReference type="FunFam" id="3.30.160.60:FF:000072">
    <property type="entry name" value="zinc finger protein 143 isoform X1"/>
    <property type="match status" value="1"/>
</dbReference>
<gene>
    <name evidence="19" type="ORF">D9C73_011278</name>
</gene>
<feature type="domain" description="BTB" evidence="17">
    <location>
        <begin position="41"/>
        <end position="103"/>
    </location>
</feature>
<dbReference type="FunFam" id="3.30.160.60:FF:001485">
    <property type="entry name" value="Krueppel-related zinc finger protein"/>
    <property type="match status" value="1"/>
</dbReference>
<feature type="domain" description="C2H2-type" evidence="18">
    <location>
        <begin position="522"/>
        <end position="549"/>
    </location>
</feature>
<dbReference type="CDD" id="cd18206">
    <property type="entry name" value="BTB_POZ_ZBTB17_MIZ1"/>
    <property type="match status" value="1"/>
</dbReference>
<feature type="compositionally biased region" description="Polar residues" evidence="16">
    <location>
        <begin position="341"/>
        <end position="352"/>
    </location>
</feature>
<dbReference type="PANTHER" id="PTHR24404:SF100">
    <property type="entry name" value="ZINC FINGER PROTEIN 501"/>
    <property type="match status" value="1"/>
</dbReference>
<evidence type="ECO:0000256" key="1">
    <source>
        <dbReference type="ARBA" id="ARBA00004123"/>
    </source>
</evidence>
<feature type="domain" description="C2H2-type" evidence="18">
    <location>
        <begin position="606"/>
        <end position="633"/>
    </location>
</feature>
<dbReference type="EMBL" id="CM014087">
    <property type="protein sequence ID" value="TKS77187.1"/>
    <property type="molecule type" value="Genomic_DNA"/>
</dbReference>
<evidence type="ECO:0000256" key="9">
    <source>
        <dbReference type="ARBA" id="ARBA00023015"/>
    </source>
</evidence>
<feature type="domain" description="C2H2-type" evidence="18">
    <location>
        <begin position="634"/>
        <end position="662"/>
    </location>
</feature>
<feature type="compositionally biased region" description="Polar residues" evidence="16">
    <location>
        <begin position="209"/>
        <end position="222"/>
    </location>
</feature>
<dbReference type="Pfam" id="PF00096">
    <property type="entry name" value="zf-C2H2"/>
    <property type="match status" value="9"/>
</dbReference>
<feature type="domain" description="C2H2-type" evidence="18">
    <location>
        <begin position="410"/>
        <end position="437"/>
    </location>
</feature>
<dbReference type="GO" id="GO:0045893">
    <property type="term" value="P:positive regulation of DNA-templated transcription"/>
    <property type="evidence" value="ECO:0007669"/>
    <property type="project" value="UniProtKB-ARBA"/>
</dbReference>
<evidence type="ECO:0000256" key="7">
    <source>
        <dbReference type="ARBA" id="ARBA00022833"/>
    </source>
</evidence>
<evidence type="ECO:0000313" key="19">
    <source>
        <dbReference type="EMBL" id="TKS77187.1"/>
    </source>
</evidence>
<organism evidence="19 20">
    <name type="scientific">Collichthys lucidus</name>
    <name type="common">Big head croaker</name>
    <name type="synonym">Sciaena lucida</name>
    <dbReference type="NCBI Taxonomy" id="240159"/>
    <lineage>
        <taxon>Eukaryota</taxon>
        <taxon>Metazoa</taxon>
        <taxon>Chordata</taxon>
        <taxon>Craniata</taxon>
        <taxon>Vertebrata</taxon>
        <taxon>Euteleostomi</taxon>
        <taxon>Actinopterygii</taxon>
        <taxon>Neopterygii</taxon>
        <taxon>Teleostei</taxon>
        <taxon>Neoteleostei</taxon>
        <taxon>Acanthomorphata</taxon>
        <taxon>Eupercaria</taxon>
        <taxon>Sciaenidae</taxon>
        <taxon>Collichthys</taxon>
    </lineage>
</organism>
<dbReference type="PROSITE" id="PS00028">
    <property type="entry name" value="ZINC_FINGER_C2H2_1"/>
    <property type="match status" value="11"/>
</dbReference>
<reference evidence="19 20" key="1">
    <citation type="submission" date="2019-01" db="EMBL/GenBank/DDBJ databases">
        <title>Genome Assembly of Collichthys lucidus.</title>
        <authorList>
            <person name="Cai M."/>
            <person name="Xiao S."/>
        </authorList>
    </citation>
    <scope>NUCLEOTIDE SEQUENCE [LARGE SCALE GENOMIC DNA]</scope>
    <source>
        <strain evidence="19">JT15FE1705JMU</strain>
        <tissue evidence="19">Muscle</tissue>
    </source>
</reference>
<keyword evidence="10" id="KW-0238">DNA-binding</keyword>
<dbReference type="GO" id="GO:0005634">
    <property type="term" value="C:nucleus"/>
    <property type="evidence" value="ECO:0007669"/>
    <property type="project" value="UniProtKB-SubCell"/>
</dbReference>
<dbReference type="GO" id="GO:0006357">
    <property type="term" value="P:regulation of transcription by RNA polymerase II"/>
    <property type="evidence" value="ECO:0007669"/>
    <property type="project" value="TreeGrafter"/>
</dbReference>
<name>A0A4U5UQ78_COLLU</name>
<dbReference type="GO" id="GO:0005694">
    <property type="term" value="C:chromosome"/>
    <property type="evidence" value="ECO:0007669"/>
    <property type="project" value="UniProtKB-ARBA"/>
</dbReference>
<keyword evidence="3" id="KW-1017">Isopeptide bond</keyword>
<evidence type="ECO:0000256" key="11">
    <source>
        <dbReference type="ARBA" id="ARBA00023163"/>
    </source>
</evidence>
<dbReference type="FunFam" id="3.30.160.60:FF:000831">
    <property type="entry name" value="Zinc finger and BTB domain-containing protein 17"/>
    <property type="match status" value="1"/>
</dbReference>
<feature type="compositionally biased region" description="Acidic residues" evidence="16">
    <location>
        <begin position="876"/>
        <end position="893"/>
    </location>
</feature>
<dbReference type="Proteomes" id="UP000298787">
    <property type="component" value="Chromosome 10"/>
</dbReference>
<dbReference type="GO" id="GO:0000978">
    <property type="term" value="F:RNA polymerase II cis-regulatory region sequence-specific DNA binding"/>
    <property type="evidence" value="ECO:0007669"/>
    <property type="project" value="TreeGrafter"/>
</dbReference>